<keyword evidence="1" id="KW-0472">Membrane</keyword>
<evidence type="ECO:0000256" key="1">
    <source>
        <dbReference type="SAM" id="Phobius"/>
    </source>
</evidence>
<keyword evidence="1" id="KW-0812">Transmembrane</keyword>
<dbReference type="RefSeq" id="WP_368652310.1">
    <property type="nucleotide sequence ID" value="NZ_CP162599.1"/>
</dbReference>
<accession>A0AB39HMF1</accession>
<proteinExistence type="predicted"/>
<feature type="domain" description="Thoeris protein ThsA Macro" evidence="2">
    <location>
        <begin position="76"/>
        <end position="257"/>
    </location>
</feature>
<organism evidence="3">
    <name type="scientific">Ornithinibacillus sp. 4-3</name>
    <dbReference type="NCBI Taxonomy" id="3231488"/>
    <lineage>
        <taxon>Bacteria</taxon>
        <taxon>Bacillati</taxon>
        <taxon>Bacillota</taxon>
        <taxon>Bacilli</taxon>
        <taxon>Bacillales</taxon>
        <taxon>Bacillaceae</taxon>
        <taxon>Ornithinibacillus</taxon>
    </lineage>
</organism>
<feature type="transmembrane region" description="Helical" evidence="1">
    <location>
        <begin position="41"/>
        <end position="60"/>
    </location>
</feature>
<dbReference type="EMBL" id="CP162599">
    <property type="protein sequence ID" value="XDK31583.1"/>
    <property type="molecule type" value="Genomic_DNA"/>
</dbReference>
<dbReference type="AlphaFoldDB" id="A0AB39HMF1"/>
<keyword evidence="1" id="KW-1133">Transmembrane helix</keyword>
<dbReference type="InterPro" id="IPR045535">
    <property type="entry name" value="ThsA_Macro"/>
</dbReference>
<sequence length="275" mass="32350">MKVNLFDRQLLELFYKILSVISVITSIVFIFIDIPIQHKLIIGLVVLVFLIILYCILWWFSNKKTHINLNIEGSPVEIKFGDIFNEEGLKVIAFNEYFDTLVDNKIIAENTLNGFFIKKFIKNIPLFDEQIYNDLHLQEKVIGTNENRLLGKKTKYKLGSIFKYQSEYLLTAFSRFDENNRAYLSMQDYISCLLEFWNEIDIIYAGRTIVIPLLGSGITRFRGYENVSEQELLELLLWTFKVSRIRFRYPSKVSIVVGYDKRDKVSLFQLANFDK</sequence>
<reference evidence="3" key="1">
    <citation type="submission" date="2024-07" db="EMBL/GenBank/DDBJ databases">
        <title>Halotolerant mesophilic bacterium Ornithinibacillus sp. 4-3, sp. nov., isolated from soil.</title>
        <authorList>
            <person name="Sidarenka A.V."/>
            <person name="Guliayeva D.E."/>
            <person name="Leanovich S.I."/>
            <person name="Hileuskaya K.S."/>
            <person name="Akhremchuk A.E."/>
            <person name="Sikolenko M.A."/>
            <person name="Valentovich L.N."/>
        </authorList>
    </citation>
    <scope>NUCLEOTIDE SEQUENCE</scope>
    <source>
        <strain evidence="3">4-3</strain>
    </source>
</reference>
<gene>
    <name evidence="3" type="ORF">AB4Y30_11155</name>
</gene>
<evidence type="ECO:0000313" key="3">
    <source>
        <dbReference type="EMBL" id="XDK31583.1"/>
    </source>
</evidence>
<feature type="transmembrane region" description="Helical" evidence="1">
    <location>
        <begin position="13"/>
        <end position="34"/>
    </location>
</feature>
<protein>
    <submittedName>
        <fullName evidence="3">Macro domain-containing protein</fullName>
    </submittedName>
</protein>
<evidence type="ECO:0000259" key="2">
    <source>
        <dbReference type="Pfam" id="PF20016"/>
    </source>
</evidence>
<dbReference type="Pfam" id="PF20016">
    <property type="entry name" value="ThsA_Macro"/>
    <property type="match status" value="1"/>
</dbReference>
<name>A0AB39HMF1_9BACI</name>